<dbReference type="SUPFAM" id="SSF53335">
    <property type="entry name" value="S-adenosyl-L-methionine-dependent methyltransferases"/>
    <property type="match status" value="1"/>
</dbReference>
<evidence type="ECO:0000256" key="2">
    <source>
        <dbReference type="ARBA" id="ARBA00022603"/>
    </source>
</evidence>
<accession>A0A1I3LWN6</accession>
<evidence type="ECO:0000256" key="5">
    <source>
        <dbReference type="SAM" id="MobiDB-lite"/>
    </source>
</evidence>
<proteinExistence type="inferred from homology"/>
<organism evidence="7 8">
    <name type="scientific">Planctomicrobium piriforme</name>
    <dbReference type="NCBI Taxonomy" id="1576369"/>
    <lineage>
        <taxon>Bacteria</taxon>
        <taxon>Pseudomonadati</taxon>
        <taxon>Planctomycetota</taxon>
        <taxon>Planctomycetia</taxon>
        <taxon>Planctomycetales</taxon>
        <taxon>Planctomycetaceae</taxon>
        <taxon>Planctomicrobium</taxon>
    </lineage>
</organism>
<evidence type="ECO:0000256" key="4">
    <source>
        <dbReference type="RuleBase" id="RU362026"/>
    </source>
</evidence>
<dbReference type="PANTHER" id="PTHR13370:SF3">
    <property type="entry name" value="TRNA (GUANINE(10)-N2)-METHYLTRANSFERASE HOMOLOG"/>
    <property type="match status" value="1"/>
</dbReference>
<dbReference type="GO" id="GO:0032259">
    <property type="term" value="P:methylation"/>
    <property type="evidence" value="ECO:0007669"/>
    <property type="project" value="UniProtKB-KW"/>
</dbReference>
<dbReference type="InterPro" id="IPR029063">
    <property type="entry name" value="SAM-dependent_MTases_sf"/>
</dbReference>
<keyword evidence="2 7" id="KW-0489">Methyltransferase</keyword>
<dbReference type="Proteomes" id="UP000199518">
    <property type="component" value="Unassembled WGS sequence"/>
</dbReference>
<dbReference type="GO" id="GO:0009007">
    <property type="term" value="F:site-specific DNA-methyltransferase (adenine-specific) activity"/>
    <property type="evidence" value="ECO:0007669"/>
    <property type="project" value="TreeGrafter"/>
</dbReference>
<dbReference type="InterPro" id="IPR002052">
    <property type="entry name" value="DNA_methylase_N6_adenine_CS"/>
</dbReference>
<evidence type="ECO:0000313" key="7">
    <source>
        <dbReference type="EMBL" id="SFI89132.1"/>
    </source>
</evidence>
<dbReference type="RefSeq" id="WP_217647119.1">
    <property type="nucleotide sequence ID" value="NZ_FOQD01000013.1"/>
</dbReference>
<evidence type="ECO:0000313" key="8">
    <source>
        <dbReference type="Proteomes" id="UP000199518"/>
    </source>
</evidence>
<dbReference type="InterPro" id="IPR002941">
    <property type="entry name" value="DNA_methylase_N4/N6"/>
</dbReference>
<dbReference type="Pfam" id="PF01555">
    <property type="entry name" value="N6_N4_Mtase"/>
    <property type="match status" value="1"/>
</dbReference>
<dbReference type="PRINTS" id="PR00508">
    <property type="entry name" value="S21N4MTFRASE"/>
</dbReference>
<dbReference type="GO" id="GO:0008170">
    <property type="term" value="F:N-methyltransferase activity"/>
    <property type="evidence" value="ECO:0007669"/>
    <property type="project" value="InterPro"/>
</dbReference>
<dbReference type="GO" id="GO:0003677">
    <property type="term" value="F:DNA binding"/>
    <property type="evidence" value="ECO:0007669"/>
    <property type="project" value="InterPro"/>
</dbReference>
<reference evidence="8" key="1">
    <citation type="submission" date="2016-10" db="EMBL/GenBank/DDBJ databases">
        <authorList>
            <person name="Varghese N."/>
            <person name="Submissions S."/>
        </authorList>
    </citation>
    <scope>NUCLEOTIDE SEQUENCE [LARGE SCALE GENOMIC DNA]</scope>
    <source>
        <strain evidence="8">DSM 26348</strain>
    </source>
</reference>
<protein>
    <recommendedName>
        <fullName evidence="4">Methyltransferase</fullName>
        <ecNumber evidence="4">2.1.1.-</ecNumber>
    </recommendedName>
</protein>
<feature type="domain" description="DNA methylase N-4/N-6" evidence="6">
    <location>
        <begin position="25"/>
        <end position="256"/>
    </location>
</feature>
<dbReference type="STRING" id="1576369.SAMN05421753_11387"/>
<comment type="similarity">
    <text evidence="1 4">Belongs to the N(4)/N(6)-methyltransferase family.</text>
</comment>
<dbReference type="PROSITE" id="PS00092">
    <property type="entry name" value="N6_MTASE"/>
    <property type="match status" value="1"/>
</dbReference>
<dbReference type="Gene3D" id="3.40.50.150">
    <property type="entry name" value="Vaccinia Virus protein VP39"/>
    <property type="match status" value="1"/>
</dbReference>
<keyword evidence="3 7" id="KW-0808">Transferase</keyword>
<keyword evidence="8" id="KW-1185">Reference proteome</keyword>
<dbReference type="PANTHER" id="PTHR13370">
    <property type="entry name" value="RNA METHYLASE-RELATED"/>
    <property type="match status" value="1"/>
</dbReference>
<dbReference type="AlphaFoldDB" id="A0A1I3LWN6"/>
<evidence type="ECO:0000256" key="3">
    <source>
        <dbReference type="ARBA" id="ARBA00022679"/>
    </source>
</evidence>
<dbReference type="EC" id="2.1.1.-" evidence="4"/>
<sequence length="314" mass="35852">MAVTWNTIHHQDCIAGMQELEAGSVDLAFADPPFNIGFDYDVYDDSREHEQYLDWSRNWISQVHRVLKPDGTFWLAIGDEYAAELKLLGKEIGFHCRSWVIWYYTFGVNCKYKFTRSHAHLFYFVKDPNAFTFRHQEPENRIPSARQLVYNDARANPNGRLPDDTWILRPQDLSDCFSSSEDTWYFPRVAGTFKERAGFHGCQMPEQLLGRIIRFCSHEGEKVLDPFSGSATTLTVAKKMGRQFMGFDLSEEYIKLGLARLDRASVGDSLEGAAEPTMSAPSTSEGKPLSSRGQKPRKRRVKKPTETLFGTEPG</sequence>
<gene>
    <name evidence="7" type="ORF">SAMN05421753_11387</name>
</gene>
<evidence type="ECO:0000256" key="1">
    <source>
        <dbReference type="ARBA" id="ARBA00006594"/>
    </source>
</evidence>
<dbReference type="GO" id="GO:0005737">
    <property type="term" value="C:cytoplasm"/>
    <property type="evidence" value="ECO:0007669"/>
    <property type="project" value="TreeGrafter"/>
</dbReference>
<dbReference type="InterPro" id="IPR001091">
    <property type="entry name" value="RM_Methyltransferase"/>
</dbReference>
<name>A0A1I3LWN6_9PLAN</name>
<evidence type="ECO:0000259" key="6">
    <source>
        <dbReference type="Pfam" id="PF01555"/>
    </source>
</evidence>
<feature type="region of interest" description="Disordered" evidence="5">
    <location>
        <begin position="269"/>
        <end position="314"/>
    </location>
</feature>
<dbReference type="EMBL" id="FOQD01000013">
    <property type="protein sequence ID" value="SFI89132.1"/>
    <property type="molecule type" value="Genomic_DNA"/>
</dbReference>